<dbReference type="GO" id="GO:0014069">
    <property type="term" value="C:postsynaptic density"/>
    <property type="evidence" value="ECO:0007669"/>
    <property type="project" value="TreeGrafter"/>
</dbReference>
<dbReference type="AlphaFoldDB" id="A0A401RKD0"/>
<keyword evidence="2" id="KW-1185">Reference proteome</keyword>
<dbReference type="GO" id="GO:0098887">
    <property type="term" value="P:neurotransmitter receptor transport, endosome to postsynaptic membrane"/>
    <property type="evidence" value="ECO:0007669"/>
    <property type="project" value="TreeGrafter"/>
</dbReference>
<protein>
    <submittedName>
        <fullName evidence="1">Uncharacterized protein</fullName>
    </submittedName>
</protein>
<dbReference type="PANTHER" id="PTHR23119:SF44">
    <property type="entry name" value="PROTEIN LAP4"/>
    <property type="match status" value="1"/>
</dbReference>
<dbReference type="PANTHER" id="PTHR23119">
    <property type="entry name" value="DISCS LARGE"/>
    <property type="match status" value="1"/>
</dbReference>
<accession>A0A401RKD0</accession>
<evidence type="ECO:0000313" key="1">
    <source>
        <dbReference type="EMBL" id="GCC18608.1"/>
    </source>
</evidence>
<dbReference type="InterPro" id="IPR050614">
    <property type="entry name" value="Synaptic_Scaffolding_LAP-MAGUK"/>
</dbReference>
<dbReference type="Gene3D" id="3.80.10.10">
    <property type="entry name" value="Ribonuclease Inhibitor"/>
    <property type="match status" value="1"/>
</dbReference>
<dbReference type="Proteomes" id="UP000287033">
    <property type="component" value="Unassembled WGS sequence"/>
</dbReference>
<dbReference type="GO" id="GO:0043113">
    <property type="term" value="P:receptor clustering"/>
    <property type="evidence" value="ECO:0007669"/>
    <property type="project" value="TreeGrafter"/>
</dbReference>
<sequence>MGSLSSESSHTSPSMTSPYSLCQMTLGTNLVTLELRENLLKALPTSLSFLVKLEELDLGSNELEVL</sequence>
<dbReference type="SUPFAM" id="SSF52075">
    <property type="entry name" value="Outer arm dynein light chain 1"/>
    <property type="match status" value="1"/>
</dbReference>
<feature type="non-terminal residue" evidence="1">
    <location>
        <position position="66"/>
    </location>
</feature>
<dbReference type="GO" id="GO:0016323">
    <property type="term" value="C:basolateral plasma membrane"/>
    <property type="evidence" value="ECO:0007669"/>
    <property type="project" value="TreeGrafter"/>
</dbReference>
<proteinExistence type="predicted"/>
<dbReference type="GO" id="GO:0045211">
    <property type="term" value="C:postsynaptic membrane"/>
    <property type="evidence" value="ECO:0007669"/>
    <property type="project" value="TreeGrafter"/>
</dbReference>
<dbReference type="InterPro" id="IPR032675">
    <property type="entry name" value="LRR_dom_sf"/>
</dbReference>
<dbReference type="GO" id="GO:0098968">
    <property type="term" value="P:neurotransmitter receptor transport postsynaptic membrane to endosome"/>
    <property type="evidence" value="ECO:0007669"/>
    <property type="project" value="TreeGrafter"/>
</dbReference>
<dbReference type="GO" id="GO:0098609">
    <property type="term" value="P:cell-cell adhesion"/>
    <property type="evidence" value="ECO:0007669"/>
    <property type="project" value="TreeGrafter"/>
</dbReference>
<dbReference type="GO" id="GO:0019901">
    <property type="term" value="F:protein kinase binding"/>
    <property type="evidence" value="ECO:0007669"/>
    <property type="project" value="TreeGrafter"/>
</dbReference>
<dbReference type="EMBL" id="BEZZ01007396">
    <property type="protein sequence ID" value="GCC18608.1"/>
    <property type="molecule type" value="Genomic_DNA"/>
</dbReference>
<organism evidence="1 2">
    <name type="scientific">Chiloscyllium punctatum</name>
    <name type="common">Brownbanded bambooshark</name>
    <name type="synonym">Hemiscyllium punctatum</name>
    <dbReference type="NCBI Taxonomy" id="137246"/>
    <lineage>
        <taxon>Eukaryota</taxon>
        <taxon>Metazoa</taxon>
        <taxon>Chordata</taxon>
        <taxon>Craniata</taxon>
        <taxon>Vertebrata</taxon>
        <taxon>Chondrichthyes</taxon>
        <taxon>Elasmobranchii</taxon>
        <taxon>Galeomorphii</taxon>
        <taxon>Galeoidea</taxon>
        <taxon>Orectolobiformes</taxon>
        <taxon>Hemiscylliidae</taxon>
        <taxon>Chiloscyllium</taxon>
    </lineage>
</organism>
<comment type="caution">
    <text evidence="1">The sequence shown here is derived from an EMBL/GenBank/DDBJ whole genome shotgun (WGS) entry which is preliminary data.</text>
</comment>
<dbReference type="GO" id="GO:0005912">
    <property type="term" value="C:adherens junction"/>
    <property type="evidence" value="ECO:0007669"/>
    <property type="project" value="TreeGrafter"/>
</dbReference>
<gene>
    <name evidence="1" type="ORF">chiPu_0022376</name>
</gene>
<evidence type="ECO:0000313" key="2">
    <source>
        <dbReference type="Proteomes" id="UP000287033"/>
    </source>
</evidence>
<dbReference type="STRING" id="137246.A0A401RKD0"/>
<dbReference type="GO" id="GO:0045197">
    <property type="term" value="P:establishment or maintenance of epithelial cell apical/basal polarity"/>
    <property type="evidence" value="ECO:0007669"/>
    <property type="project" value="TreeGrafter"/>
</dbReference>
<reference evidence="1 2" key="1">
    <citation type="journal article" date="2018" name="Nat. Ecol. Evol.">
        <title>Shark genomes provide insights into elasmobranch evolution and the origin of vertebrates.</title>
        <authorList>
            <person name="Hara Y"/>
            <person name="Yamaguchi K"/>
            <person name="Onimaru K"/>
            <person name="Kadota M"/>
            <person name="Koyanagi M"/>
            <person name="Keeley SD"/>
            <person name="Tatsumi K"/>
            <person name="Tanaka K"/>
            <person name="Motone F"/>
            <person name="Kageyama Y"/>
            <person name="Nozu R"/>
            <person name="Adachi N"/>
            <person name="Nishimura O"/>
            <person name="Nakagawa R"/>
            <person name="Tanegashima C"/>
            <person name="Kiyatake I"/>
            <person name="Matsumoto R"/>
            <person name="Murakumo K"/>
            <person name="Nishida K"/>
            <person name="Terakita A"/>
            <person name="Kuratani S"/>
            <person name="Sato K"/>
            <person name="Hyodo S Kuraku.S."/>
        </authorList>
    </citation>
    <scope>NUCLEOTIDE SEQUENCE [LARGE SCALE GENOMIC DNA]</scope>
</reference>
<name>A0A401RKD0_CHIPU</name>